<dbReference type="RefSeq" id="WP_160625459.1">
    <property type="nucleotide sequence ID" value="NZ_WUUQ01000003.1"/>
</dbReference>
<reference evidence="1 2" key="1">
    <citation type="submission" date="2019-12" db="EMBL/GenBank/DDBJ databases">
        <authorList>
            <person name="Yang R."/>
        </authorList>
    </citation>
    <scope>NUCLEOTIDE SEQUENCE [LARGE SCALE GENOMIC DNA]</scope>
    <source>
        <strain evidence="1 2">DONG20-135</strain>
    </source>
</reference>
<dbReference type="SUPFAM" id="SSF48239">
    <property type="entry name" value="Terpenoid cyclases/Protein prenyltransferases"/>
    <property type="match status" value="1"/>
</dbReference>
<dbReference type="Proteomes" id="UP000434036">
    <property type="component" value="Unassembled WGS sequence"/>
</dbReference>
<dbReference type="InterPro" id="IPR008930">
    <property type="entry name" value="Terpenoid_cyclase/PrenylTrfase"/>
</dbReference>
<reference evidence="1 2" key="2">
    <citation type="submission" date="2020-01" db="EMBL/GenBank/DDBJ databases">
        <title>Clostridiaceae sp. nov. isolated from the gut of human by culturomics.</title>
        <authorList>
            <person name="Chang Y."/>
        </authorList>
    </citation>
    <scope>NUCLEOTIDE SEQUENCE [LARGE SCALE GENOMIC DNA]</scope>
    <source>
        <strain evidence="1 2">DONG20-135</strain>
    </source>
</reference>
<dbReference type="EMBL" id="WUUQ01000003">
    <property type="protein sequence ID" value="MXQ74070.1"/>
    <property type="molecule type" value="Genomic_DNA"/>
</dbReference>
<sequence>MNYQIARNFVYRNARPLDIARWKFLFENGSQEDVLKALAEYQNEDGGFAHALEPDSWNPNSSPIQTWVATEIISEIKLKNKNHPIIQGILRYLGSGDNFDGHTWFNTITSNNDYPHAAWWDYQPTQSVPYNPTASLIGFLLTFTEVSDPLYSLACRLAKEAYLYFKQIFPTDSMSTATCFVNLYEYLKEAAIRDLIDMQEFCSLLQQQITYMIEYDTEKWKTEYICKQSQFIKTKSSEFYMMNKDICEFECEFISNNQNSDGTWNINWTWDRYPEEWHISKNWWKSDWIIKNIKFYQEFCSDSINIHE</sequence>
<accession>A0A6N8U8A7</accession>
<evidence type="ECO:0000313" key="2">
    <source>
        <dbReference type="Proteomes" id="UP000434036"/>
    </source>
</evidence>
<comment type="caution">
    <text evidence="1">The sequence shown here is derived from an EMBL/GenBank/DDBJ whole genome shotgun (WGS) entry which is preliminary data.</text>
</comment>
<protein>
    <recommendedName>
        <fullName evidence="3">Prenyltransferase</fullName>
    </recommendedName>
</protein>
<proteinExistence type="predicted"/>
<evidence type="ECO:0000313" key="1">
    <source>
        <dbReference type="EMBL" id="MXQ74070.1"/>
    </source>
</evidence>
<gene>
    <name evidence="1" type="ORF">GSF08_08970</name>
</gene>
<organism evidence="1 2">
    <name type="scientific">Copranaerobaculum intestinale</name>
    <dbReference type="NCBI Taxonomy" id="2692629"/>
    <lineage>
        <taxon>Bacteria</taxon>
        <taxon>Bacillati</taxon>
        <taxon>Bacillota</taxon>
        <taxon>Erysipelotrichia</taxon>
        <taxon>Erysipelotrichales</taxon>
        <taxon>Erysipelotrichaceae</taxon>
        <taxon>Copranaerobaculum</taxon>
    </lineage>
</organism>
<name>A0A6N8U8A7_9FIRM</name>
<dbReference type="AlphaFoldDB" id="A0A6N8U8A7"/>
<keyword evidence="2" id="KW-1185">Reference proteome</keyword>
<evidence type="ECO:0008006" key="3">
    <source>
        <dbReference type="Google" id="ProtNLM"/>
    </source>
</evidence>